<name>A0ABR1UZF1_9PEZI</name>
<evidence type="ECO:0000313" key="2">
    <source>
        <dbReference type="EMBL" id="KAK8064283.1"/>
    </source>
</evidence>
<dbReference type="PANTHER" id="PTHR35910:SF6">
    <property type="entry name" value="2EXR DOMAIN-CONTAINING PROTEIN"/>
    <property type="match status" value="1"/>
</dbReference>
<dbReference type="Proteomes" id="UP001446871">
    <property type="component" value="Unassembled WGS sequence"/>
</dbReference>
<accession>A0ABR1UZF1</accession>
<dbReference type="EMBL" id="JAQQWM010000005">
    <property type="protein sequence ID" value="KAK8064283.1"/>
    <property type="molecule type" value="Genomic_DNA"/>
</dbReference>
<proteinExistence type="predicted"/>
<dbReference type="PANTHER" id="PTHR35910">
    <property type="entry name" value="2EXR DOMAIN-CONTAINING PROTEIN"/>
    <property type="match status" value="1"/>
</dbReference>
<dbReference type="InterPro" id="IPR045518">
    <property type="entry name" value="2EXR"/>
</dbReference>
<sequence>MNDSDLATQMDNQLVLSTSATKPTKPTTFHPFVRLPIELRIKIWEQFIPETRGRLVWMRQPGWILADKERFTSILLSACRESREEVYLKRFPMALELTLREASPSGYWDKQLLRIIEWDDRIGTIYINPEHDVLVLGQPWVKDYNDFTLLAKPLRREEPRSRIRNIIEFPGAEELKDEFDIMYSEGENWRWQEDPDDTPENRQWGLPTKHWTFEGVTKHLTLTAPLDDEETLQFYHDAKELSGQDVLQKWGGKFTVS</sequence>
<evidence type="ECO:0000313" key="3">
    <source>
        <dbReference type="Proteomes" id="UP001446871"/>
    </source>
</evidence>
<organism evidence="2 3">
    <name type="scientific">Apiospora saccharicola</name>
    <dbReference type="NCBI Taxonomy" id="335842"/>
    <lineage>
        <taxon>Eukaryota</taxon>
        <taxon>Fungi</taxon>
        <taxon>Dikarya</taxon>
        <taxon>Ascomycota</taxon>
        <taxon>Pezizomycotina</taxon>
        <taxon>Sordariomycetes</taxon>
        <taxon>Xylariomycetidae</taxon>
        <taxon>Amphisphaeriales</taxon>
        <taxon>Apiosporaceae</taxon>
        <taxon>Apiospora</taxon>
    </lineage>
</organism>
<comment type="caution">
    <text evidence="2">The sequence shown here is derived from an EMBL/GenBank/DDBJ whole genome shotgun (WGS) entry which is preliminary data.</text>
</comment>
<evidence type="ECO:0000259" key="1">
    <source>
        <dbReference type="Pfam" id="PF20150"/>
    </source>
</evidence>
<protein>
    <recommendedName>
        <fullName evidence="1">2EXR domain-containing protein</fullName>
    </recommendedName>
</protein>
<feature type="domain" description="2EXR" evidence="1">
    <location>
        <begin position="29"/>
        <end position="134"/>
    </location>
</feature>
<gene>
    <name evidence="2" type="ORF">PG996_008935</name>
</gene>
<keyword evidence="3" id="KW-1185">Reference proteome</keyword>
<dbReference type="Pfam" id="PF20150">
    <property type="entry name" value="2EXR"/>
    <property type="match status" value="1"/>
</dbReference>
<reference evidence="2 3" key="1">
    <citation type="submission" date="2023-01" db="EMBL/GenBank/DDBJ databases">
        <title>Analysis of 21 Apiospora genomes using comparative genomics revels a genus with tremendous synthesis potential of carbohydrate active enzymes and secondary metabolites.</title>
        <authorList>
            <person name="Sorensen T."/>
        </authorList>
    </citation>
    <scope>NUCLEOTIDE SEQUENCE [LARGE SCALE GENOMIC DNA]</scope>
    <source>
        <strain evidence="2 3">CBS 83171</strain>
    </source>
</reference>